<sequence length="414" mass="48413">MDSHILDEFVSKRKISKDTIRSKEFASFLLNSYPGQKFKPFEELHYSRDNSLRITNTSISAQAYCPSDETVDLSLGYKTYHNYSKHANKDVASIQCSKLLAVKEWEQSQRRRIDCDIIASRRSILELMSVPFYNTRFLLNIVYYDDQIFIERVKNDNQKVDPAGMCGYNFEAHATLNPVPARDNKQKFNCMVNHEFKSVTDEKYSVLVSCEVDAVEDTQFEKYDKYSILDNYIELKAWGLVNRRKLQTALIQCYLAGGNRLVYGKRDDEFMLEGIHEVDVNEKLGLEDPTTEESRFHKEFLDKWFSFVFTFIIEAVRDYENKPKYGPFHLTMKCDDNLTIERTQGKFLPRKNYITPDWFQSWRRLLRKQVNADKMKALTGVEDEKTPSKKKHSIESTLAEDQLIAGIEKLGIKM</sequence>
<proteinExistence type="inferred from homology"/>
<evidence type="ECO:0000259" key="8">
    <source>
        <dbReference type="Pfam" id="PF08652"/>
    </source>
</evidence>
<keyword evidence="7" id="KW-0694">RNA-binding</keyword>
<evidence type="ECO:0000256" key="4">
    <source>
        <dbReference type="ARBA" id="ARBA00044676"/>
    </source>
</evidence>
<keyword evidence="7" id="KW-0479">Metal-binding</keyword>
<dbReference type="GO" id="GO:0110155">
    <property type="term" value="P:NAD-cap decapping"/>
    <property type="evidence" value="ECO:0007669"/>
    <property type="project" value="TreeGrafter"/>
</dbReference>
<keyword evidence="3 7" id="KW-0540">Nuclease</keyword>
<dbReference type="RefSeq" id="XP_020061829.1">
    <property type="nucleotide sequence ID" value="XM_020208200.1"/>
</dbReference>
<dbReference type="EMBL" id="KV453918">
    <property type="protein sequence ID" value="ODV76707.1"/>
    <property type="molecule type" value="Genomic_DNA"/>
</dbReference>
<dbReference type="OrthoDB" id="4019319at2759"/>
<dbReference type="AlphaFoldDB" id="A0A1E4SB03"/>
<comment type="catalytic activity">
    <reaction evidence="5">
        <text>a 5'-end triphospho-ribonucleoside in mRNA + H2O = a 5'-end phospho-ribonucleoside in mRNA + diphosphate + H(+)</text>
        <dbReference type="Rhea" id="RHEA:78683"/>
        <dbReference type="Rhea" id="RHEA-COMP:15692"/>
        <dbReference type="Rhea" id="RHEA-COMP:17164"/>
        <dbReference type="ChEBI" id="CHEBI:15377"/>
        <dbReference type="ChEBI" id="CHEBI:15378"/>
        <dbReference type="ChEBI" id="CHEBI:33019"/>
        <dbReference type="ChEBI" id="CHEBI:138282"/>
        <dbReference type="ChEBI" id="CHEBI:167618"/>
    </reaction>
    <physiologicalReaction direction="left-to-right" evidence="5">
        <dbReference type="Rhea" id="RHEA:78684"/>
    </physiologicalReaction>
</comment>
<evidence type="ECO:0000256" key="2">
    <source>
        <dbReference type="ARBA" id="ARBA00006562"/>
    </source>
</evidence>
<dbReference type="GO" id="GO:0046872">
    <property type="term" value="F:metal ion binding"/>
    <property type="evidence" value="ECO:0007669"/>
    <property type="project" value="UniProtKB-KW"/>
</dbReference>
<dbReference type="EC" id="3.6.1.-" evidence="7"/>
<reference evidence="10" key="1">
    <citation type="submission" date="2016-05" db="EMBL/GenBank/DDBJ databases">
        <title>Comparative genomics of biotechnologically important yeasts.</title>
        <authorList>
            <consortium name="DOE Joint Genome Institute"/>
            <person name="Riley R."/>
            <person name="Haridas S."/>
            <person name="Wolfe K.H."/>
            <person name="Lopes M.R."/>
            <person name="Hittinger C.T."/>
            <person name="Goker M."/>
            <person name="Salamov A."/>
            <person name="Wisecaver J."/>
            <person name="Long T.M."/>
            <person name="Aerts A.L."/>
            <person name="Barry K."/>
            <person name="Choi C."/>
            <person name="Clum A."/>
            <person name="Coughlan A.Y."/>
            <person name="Deshpande S."/>
            <person name="Douglass A.P."/>
            <person name="Hanson S.J."/>
            <person name="Klenk H.-P."/>
            <person name="Labutti K."/>
            <person name="Lapidus A."/>
            <person name="Lindquist E."/>
            <person name="Lipzen A."/>
            <person name="Meier-Kolthoff J.P."/>
            <person name="Ohm R.A."/>
            <person name="Otillar R.P."/>
            <person name="Pangilinan J."/>
            <person name="Peng Y."/>
            <person name="Rokas A."/>
            <person name="Rosa C.A."/>
            <person name="Scheuner C."/>
            <person name="Sibirny A.A."/>
            <person name="Slot J.C."/>
            <person name="Stielow J.B."/>
            <person name="Sun H."/>
            <person name="Kurtzman C.P."/>
            <person name="Blackwell M."/>
            <person name="Grigoriev I.V."/>
            <person name="Jeffries T.W."/>
        </authorList>
    </citation>
    <scope>NUCLEOTIDE SEQUENCE [LARGE SCALE GENOMIC DNA]</scope>
    <source>
        <strain evidence="10">NRRL Y-17324</strain>
    </source>
</reference>
<comment type="cofactor">
    <cofactor evidence="1 7">
        <name>a divalent metal cation</name>
        <dbReference type="ChEBI" id="CHEBI:60240"/>
    </cofactor>
</comment>
<evidence type="ECO:0000256" key="5">
    <source>
        <dbReference type="ARBA" id="ARBA00044692"/>
    </source>
</evidence>
<dbReference type="GO" id="GO:0005829">
    <property type="term" value="C:cytosol"/>
    <property type="evidence" value="ECO:0007669"/>
    <property type="project" value="TreeGrafter"/>
</dbReference>
<evidence type="ECO:0000256" key="1">
    <source>
        <dbReference type="ARBA" id="ARBA00001968"/>
    </source>
</evidence>
<comment type="similarity">
    <text evidence="2 7">Belongs to the DXO/Dom3Z family.</text>
</comment>
<dbReference type="GO" id="GO:0003723">
    <property type="term" value="F:RNA binding"/>
    <property type="evidence" value="ECO:0007669"/>
    <property type="project" value="UniProtKB-KW"/>
</dbReference>
<evidence type="ECO:0000313" key="9">
    <source>
        <dbReference type="EMBL" id="ODV76707.1"/>
    </source>
</evidence>
<dbReference type="GO" id="GO:0004518">
    <property type="term" value="F:nuclease activity"/>
    <property type="evidence" value="ECO:0007669"/>
    <property type="project" value="UniProtKB-KW"/>
</dbReference>
<dbReference type="GeneID" id="30982337"/>
<feature type="domain" description="RAI1-like" evidence="8">
    <location>
        <begin position="39"/>
        <end position="359"/>
    </location>
</feature>
<evidence type="ECO:0000256" key="6">
    <source>
        <dbReference type="ARBA" id="ARBA00048124"/>
    </source>
</evidence>
<dbReference type="InterPro" id="IPR013961">
    <property type="entry name" value="RAI1"/>
</dbReference>
<dbReference type="GO" id="GO:0005634">
    <property type="term" value="C:nucleus"/>
    <property type="evidence" value="ECO:0007669"/>
    <property type="project" value="UniProtKB-SubCell"/>
</dbReference>
<dbReference type="PANTHER" id="PTHR12395">
    <property type="entry name" value="DOM-3 RELATED"/>
    <property type="match status" value="1"/>
</dbReference>
<keyword evidence="7" id="KW-0378">Hydrolase</keyword>
<protein>
    <recommendedName>
        <fullName evidence="7">Decapping nuclease</fullName>
        <ecNumber evidence="7">3.6.1.-</ecNumber>
    </recommendedName>
</protein>
<comment type="catalytic activity">
    <reaction evidence="6">
        <text>a 5'-end NAD(+)-phospho-ribonucleoside in mRNA + H2O = a 5'-end phospho-ribonucleoside in mRNA + NAD(+) + H(+)</text>
        <dbReference type="Rhea" id="RHEA:60880"/>
        <dbReference type="Rhea" id="RHEA-COMP:15692"/>
        <dbReference type="Rhea" id="RHEA-COMP:15698"/>
        <dbReference type="ChEBI" id="CHEBI:15377"/>
        <dbReference type="ChEBI" id="CHEBI:15378"/>
        <dbReference type="ChEBI" id="CHEBI:57540"/>
        <dbReference type="ChEBI" id="CHEBI:138282"/>
        <dbReference type="ChEBI" id="CHEBI:144029"/>
    </reaction>
    <physiologicalReaction direction="left-to-right" evidence="6">
        <dbReference type="Rhea" id="RHEA:60881"/>
    </physiologicalReaction>
</comment>
<accession>A0A1E4SB03</accession>
<dbReference type="GO" id="GO:0034353">
    <property type="term" value="F:mRNA 5'-diphosphatase activity"/>
    <property type="evidence" value="ECO:0007669"/>
    <property type="project" value="TreeGrafter"/>
</dbReference>
<organism evidence="9 10">
    <name type="scientific">Suhomyces tanzawaensis NRRL Y-17324</name>
    <dbReference type="NCBI Taxonomy" id="984487"/>
    <lineage>
        <taxon>Eukaryota</taxon>
        <taxon>Fungi</taxon>
        <taxon>Dikarya</taxon>
        <taxon>Ascomycota</taxon>
        <taxon>Saccharomycotina</taxon>
        <taxon>Pichiomycetes</taxon>
        <taxon>Debaryomycetaceae</taxon>
        <taxon>Suhomyces</taxon>
    </lineage>
</organism>
<dbReference type="STRING" id="984487.A0A1E4SB03"/>
<dbReference type="GO" id="GO:0000166">
    <property type="term" value="F:nucleotide binding"/>
    <property type="evidence" value="ECO:0007669"/>
    <property type="project" value="UniProtKB-KW"/>
</dbReference>
<evidence type="ECO:0000256" key="7">
    <source>
        <dbReference type="RuleBase" id="RU367113"/>
    </source>
</evidence>
<comment type="subcellular location">
    <subcellularLocation>
        <location evidence="7">Nucleus</location>
    </subcellularLocation>
</comment>
<dbReference type="Proteomes" id="UP000094285">
    <property type="component" value="Unassembled WGS sequence"/>
</dbReference>
<evidence type="ECO:0000256" key="3">
    <source>
        <dbReference type="ARBA" id="ARBA00022722"/>
    </source>
</evidence>
<comment type="function">
    <text evidence="7">Decapping enzyme for NAD-capped RNAs: specifically hydrolyzes the nicotinamide adenine dinucleotide (NAD) cap from a subset of RNAs by removing the entire NAD moiety from the 5'-end of an NAD-capped RNA.</text>
</comment>
<keyword evidence="7" id="KW-0539">Nucleus</keyword>
<keyword evidence="10" id="KW-1185">Reference proteome</keyword>
<comment type="catalytic activity">
    <reaction evidence="4">
        <text>a 5'-end (N(7)-methyl 5'-triphosphoguanosine)-ribonucleoside-ribonucleotide in mRNA + H2O = a (N(7)-methyl 5'-triphosphoguanosine)-nucleoside + a 5'-end phospho-ribonucleoside in mRNA + H(+)</text>
        <dbReference type="Rhea" id="RHEA:66928"/>
        <dbReference type="Rhea" id="RHEA-COMP:15692"/>
        <dbReference type="Rhea" id="RHEA-COMP:17313"/>
        <dbReference type="ChEBI" id="CHEBI:15377"/>
        <dbReference type="ChEBI" id="CHEBI:15378"/>
        <dbReference type="ChEBI" id="CHEBI:138282"/>
        <dbReference type="ChEBI" id="CHEBI:172876"/>
        <dbReference type="ChEBI" id="CHEBI:172877"/>
    </reaction>
    <physiologicalReaction direction="left-to-right" evidence="4">
        <dbReference type="Rhea" id="RHEA:66929"/>
    </physiologicalReaction>
</comment>
<name>A0A1E4SB03_9ASCO</name>
<gene>
    <name evidence="9" type="ORF">CANTADRAFT_27726</name>
</gene>
<dbReference type="InterPro" id="IPR039039">
    <property type="entry name" value="RAI1-like_fam"/>
</dbReference>
<dbReference type="GO" id="GO:0000956">
    <property type="term" value="P:nuclear-transcribed mRNA catabolic process"/>
    <property type="evidence" value="ECO:0007669"/>
    <property type="project" value="TreeGrafter"/>
</dbReference>
<dbReference type="Pfam" id="PF08652">
    <property type="entry name" value="RAI1"/>
    <property type="match status" value="1"/>
</dbReference>
<dbReference type="PANTHER" id="PTHR12395:SF9">
    <property type="entry name" value="DECAPPING AND EXORIBONUCLEASE PROTEIN"/>
    <property type="match status" value="1"/>
</dbReference>
<keyword evidence="7" id="KW-0547">Nucleotide-binding</keyword>
<evidence type="ECO:0000313" key="10">
    <source>
        <dbReference type="Proteomes" id="UP000094285"/>
    </source>
</evidence>